<name>A0A2N1NMD1_9GLOM</name>
<feature type="domain" description="AAA+ ATPase" evidence="1">
    <location>
        <begin position="1768"/>
        <end position="1892"/>
    </location>
</feature>
<dbReference type="EMBL" id="LLXL01000270">
    <property type="protein sequence ID" value="PKK75046.1"/>
    <property type="molecule type" value="Genomic_DNA"/>
</dbReference>
<dbReference type="SMART" id="SM00382">
    <property type="entry name" value="AAA"/>
    <property type="match status" value="2"/>
</dbReference>
<dbReference type="VEuPathDB" id="FungiDB:RhiirA1_530759"/>
<dbReference type="PANTHER" id="PTHR22605:SF1">
    <property type="entry name" value="RZ-TYPE DOMAIN-CONTAINING PROTEIN"/>
    <property type="match status" value="1"/>
</dbReference>
<reference evidence="2 3" key="2">
    <citation type="submission" date="2017-10" db="EMBL/GenBank/DDBJ databases">
        <title>Extensive intraspecific genome diversity in a model arbuscular mycorrhizal fungus.</title>
        <authorList>
            <person name="Chen E.C.H."/>
            <person name="Morin E."/>
            <person name="Baudet D."/>
            <person name="Noel J."/>
            <person name="Ndikumana S."/>
            <person name="Charron P."/>
            <person name="St-Onge C."/>
            <person name="Giorgi J."/>
            <person name="Grigoriev I.V."/>
            <person name="Roux C."/>
            <person name="Martin F.M."/>
            <person name="Corradi N."/>
        </authorList>
    </citation>
    <scope>NUCLEOTIDE SEQUENCE [LARGE SCALE GENOMIC DNA]</scope>
    <source>
        <strain evidence="2 3">C2</strain>
    </source>
</reference>
<accession>A0A2N1NMD1</accession>
<dbReference type="GO" id="GO:0016887">
    <property type="term" value="F:ATP hydrolysis activity"/>
    <property type="evidence" value="ECO:0007669"/>
    <property type="project" value="InterPro"/>
</dbReference>
<dbReference type="InterPro" id="IPR003593">
    <property type="entry name" value="AAA+_ATPase"/>
</dbReference>
<feature type="domain" description="AAA+ ATPase" evidence="1">
    <location>
        <begin position="2083"/>
        <end position="2220"/>
    </location>
</feature>
<dbReference type="VEuPathDB" id="FungiDB:RhiirFUN_012218"/>
<evidence type="ECO:0000313" key="3">
    <source>
        <dbReference type="Proteomes" id="UP000233469"/>
    </source>
</evidence>
<proteinExistence type="predicted"/>
<organism evidence="2 3">
    <name type="scientific">Rhizophagus irregularis</name>
    <dbReference type="NCBI Taxonomy" id="588596"/>
    <lineage>
        <taxon>Eukaryota</taxon>
        <taxon>Fungi</taxon>
        <taxon>Fungi incertae sedis</taxon>
        <taxon>Mucoromycota</taxon>
        <taxon>Glomeromycotina</taxon>
        <taxon>Glomeromycetes</taxon>
        <taxon>Glomerales</taxon>
        <taxon>Glomeraceae</taxon>
        <taxon>Rhizophagus</taxon>
    </lineage>
</organism>
<dbReference type="Proteomes" id="UP000233469">
    <property type="component" value="Unassembled WGS sequence"/>
</dbReference>
<comment type="caution">
    <text evidence="2">The sequence shown here is derived from an EMBL/GenBank/DDBJ whole genome shotgun (WGS) entry which is preliminary data.</text>
</comment>
<dbReference type="Gene3D" id="3.40.50.300">
    <property type="entry name" value="P-loop containing nucleotide triphosphate hydrolases"/>
    <property type="match status" value="1"/>
</dbReference>
<evidence type="ECO:0000313" key="2">
    <source>
        <dbReference type="EMBL" id="PKK75046.1"/>
    </source>
</evidence>
<evidence type="ECO:0000259" key="1">
    <source>
        <dbReference type="SMART" id="SM00382"/>
    </source>
</evidence>
<protein>
    <recommendedName>
        <fullName evidence="1">AAA+ ATPase domain-containing protein</fullName>
    </recommendedName>
</protein>
<sequence length="3896" mass="457212">MEDMKDTTIVFHVHIPTGIENLGGYPVVIGDGSGLGDWEHNTVKLYKPSNNNPTYWRSKDTKITFSKKSKIQYNYAIYIPAAIFRRPKKIIYEGQNSSDESLPDSGKRLLNLNLKHQFDKWINGNCPELEQYQIGEDIPDYAFVDFIYNNVTSDNLKESVLEYQSLLTLHTDLTIKFSDYEYIINNINENSKREQKLFLCLLLGYHISRQDSFILTEDFKSEILIDVLTDFQKNILPLNVNKFMFEAILRLVQHNAFQYKFGWLVIFKISKEIDPTYSFLEILKDLKYARLNLQKFSEEVKKMEPCINDIGYENTVKIAKWLVKSCKDIESLIEAWNNPLIISKQLDNQILQCFIERIQELISKDDVNVLTSRSQELQEFKGSVSIAVRNQALSLLKDPMRVWSHLNAYGILNLLQDDSLNWSSDDVIISLELLSQSHSLELLTIFPALLDYWFNRGFSDSKGKNISNISKNWFVKILSRDGGNLNEIFVIFRILNAIYPLLGCRKNIWKNLINIVAEKMETYSEFQIINAIKFVSQIETQEVKELYSNIIKEILSKTVQKIDDQLINKILMICFCESKSSLVIPNTMCEDIVNYIITRLQDQSLLLESGDSEQYLNVIQSIGHSKFWFLILNATGSVEKLFANSYVQGLHIPNLKFNGLLLTKTINMRLLQQLLKYSDDKIFLFFYNTIDRESTLVVSLEIIVEIRKLYDDHNNKLDILLRFYNEFGSTPKVSDVNNYIHDIQQRKENLDEVKLNQALLPNYWAYHEETLDIAKQYRKFIKFQTFRNIFEINFQKDSDATTVKYITQKLLPAIFKNYGSMCKKYEAWEKISRSEALLFWKNVKNINAEFDLIEELGSCKRNQRLIQTLECLLKFPQWSKRLGYLETLLKVFQIECNESDQLLKCIYIIKDDSLMLDQAIPFIKNLEENFSDNENYWNLIKELSNTEDLVRRISKHNIENLYYVNDDDLSNGISDQYITNLPFIQVKQALYPLINKHDVMNADDFMKELSTIIEKNSALSDNIIFCNSNNMVLQDLCYKIINREQDTKEKIKNAIDNGTYIFVCDEEKDECMVTLKYASYIYNLNDVLDLHKKASLITTDYINDFVVFVDNTQKIVNILTKLMQRGHFDYQKFEIKIKGVENMKEFLISLNDDLEKWDNIKNQVQENCYHLTFFTAHHIFAFYNYFTSEVVDEKNKDVCKTLIKFVNSNAQLPSHRKVEEISCDSYDYFSKIGTKLENIFRNPKQRRKIKIIQQQVITDDDVISDGLFVVAYDNKLLVPNIIMSLYINNGYYPESWQLLLCTSSTTMEELTTFIKRCFFASDNGYDNNLFCIVNLELLNFELQYSIVNHIKEIQLKNSNKNYLLALLCHRELEISQYILDQHILDVREISGLNAETMQEIYQELCPNVLCVTSDLSGQGKTEWIKESSFSKQKIPHSFLISDDMSFEYLMNKLKECKLKEIESLHITILPIDYPESVNLFLFELLTFKIVSYKELIVSIPQTFIYIEIASSVKQNCLPMLRFLPFKHLSWNIENFKASQEIFSPLQIVCHYLKLYDYRKIDKKEILFNTSDIIKYPISTELCQNLIIRYFSNGEIISSFRNIEIFINVLADQLIRLSSNDYFTINNLGEESNVRSIIVKSLIQVSKDFATKFKADQPISIIDDKSVHFDIISQCNNLSNINIMFFNPLESNSFTILYQDKDKIPDSIKLLLNIRAISGAMDDYNTMFTNEFLTRLEGMTCKNSTQKSEYVLSSDNLIKMALILLRVNANIPVVICGEAGCGKTSLIAHLALMIKVQYQSLNLYDGIEEETIMKFMLEALNKSEKEEIWLLFDEINTCNHLGLLADLISNRMFQGKPISSNIRLFATCNPYLSRVQNEDGRVKNVKKYKERGDLIYQVKPLPEQISDYIWNYDVLKPKDEYKYIQIMVKNELKELAQPVLVELIFASQNFIRKVEEPYSVSLRDVKRVITLVKFFYNSLNNRPAYKIEHKYPSENPALIYRSYVLALSICYHSRLCEQDLRKQYCYETGQIFQTHKNFMGEKIFIKIIREEQEHYINRMQIPNNIVKNEALLENILVMTVCILTKIPIFVIGETGSSKSLALYLISSNLRGSESDDDYFKSLPKVHIVPYLCSSSSTSDGITKIFDKANKYQETSSDVINVALFDHVGFAESNSSNPLKLLHTLLEPIYPATGPTVSFVGLSNWRLDISKSSRAILVQRPKFDLNDLVNINTKFIKFNEAEASKSLAEAYLEYKQHNQTLSNFYGLRDYYASLKVLSLTPAENIQIALARNFGGIENNVKLYKLWEKYFGNFIKAFTNNSSWQLPITQLIESNLNDSNARNLMVIGKSGTILNLLTDQLKRRNIDPIVILGSYFPDDQDDYSSKVLSKIMTCISTGKPLILTNLEKIYGKLYNLWNQNNIVENTEQKEYEENSNFAYHISLKCECIVVLDENNLCSADPSFLNRFEKQKLSIGDLLNEKQQSFVQQLNDWAERISTFEYGSYKFVQKDLFIGFDSDETLQSLVLDITNNYAYTDDNEVLENCKKRLITLATSDGIVRAERLILNPSEIDQLKCIYYIQHHESIYDYFENLFDQEDSSEYSKESLMIINTFSHISTDIKSCLSNLTTCQAYKLSNLKSEAQLSNLVKKFYLKSNDQILILQCDKFVSIECINLAKFIIEQFQNENLDKKEQIETNMPIKYVCIINHIQRGCDQNLILSNFIHEWKQITIESLEQQNISLNQLLNKSLYDIVNSDLFSKIICSSTPFEKILEDELLWCLSCIGYQISNESCYNDYIRTLNKEILDNAHFIQCMKEKVYKWIFENCNDWQFEVAKNQDYLSQFTSLLLALQNYVKMIVKHTIAKILYSLEKLLVTKTYFTFEKIDDDEIKAELSGLWKRCFMDNTIININNLPEPKTSKYIMSYYIIDELEFPFSYYFFNQINSYKLYYDEELDILKQDLNNIDEKSNELHIDLIENHIEKFKNKLFSTKSNFRILQKYSELYYNDFIRILSQRIKKLNHVKELDFIIKHIIGDKIVSSPFLLHIYWWNLAESILIQLQLIEMFPTTFEKAQKDFIIYGNLDQLLFNEAINFILQKIYYNEECEKEMDIVLSLVNRMNDTKKLTNLPLLQICNELLQIKLIPLEKIKEMINLGRARRQEFITIEIIELVLYILDNNNDLTVTNIRSFIMKCLEIIPLESEVRLTLYRNLFLQKSFNLTNEIIEKMFIDEIQQNDEIFFTMINSSKQVLQHSIRLNVINNCLDDNNLNTNIGELCCEIIQAIFGRFELKKLISYFPNFIEDTENSALQHITVIAFLREFTVKFWKDYMQDESSLPESSIKMVNEYVKINHPLVQSFKSYFLFKQKGFSVNTNQLKIISNEFPWIENDSNEKIPYYSIFWKVIRQVNFEDFHTFYNNNLDSCINYPFLLVYIKYYERLKLVKYLYPIVKFVKILNSKLEYRKSRKSAQMMTFHEFIEEESKDNTVNGDYLKSLFEGFALSWNSVINYIDQYRSKELSNKPFMNLKCSVIYGLIEQKDAGVYLCAILEFLIKMHNEFLDNVFSIPVEQCKSLKFLEHLLPCNNPAYFTKSIMITQAQEINFINYELDEKILKYSQRNLDQKDEISFNFNLQQIEMLLMRELVIDKVYFEKGNNQFYFEDFSFKHEIFHNTPRIFFNVREVLQQDPIQTDKIKSFLVALQPSNSFISELLLIFEIILCFIKELAINNNEILIEDFIRQWSKLSRYNMMLTDICEEFSEFSLKHIIELYELIEQQDADLFNNTIIDDKFKIPLEEQMKESINDCIDYYNQSESKISAKVFALALKRFIYRFLSIDSNIENLNLTNYFLDFTLNLWPNYIKEELVEKLFPTCLLVSHAYSCYIFINEEIEKIKEKQNKEKKLKFKL</sequence>
<reference evidence="2 3" key="1">
    <citation type="submission" date="2016-04" db="EMBL/GenBank/DDBJ databases">
        <title>Genome analyses suggest a sexual origin of heterokaryosis in a supposedly ancient asexual fungus.</title>
        <authorList>
            <person name="Ropars J."/>
            <person name="Sedzielewska K."/>
            <person name="Noel J."/>
            <person name="Charron P."/>
            <person name="Farinelli L."/>
            <person name="Marton T."/>
            <person name="Kruger M."/>
            <person name="Pelin A."/>
            <person name="Brachmann A."/>
            <person name="Corradi N."/>
        </authorList>
    </citation>
    <scope>NUCLEOTIDE SEQUENCE [LARGE SCALE GENOMIC DNA]</scope>
    <source>
        <strain evidence="2 3">C2</strain>
    </source>
</reference>
<dbReference type="GO" id="GO:0004842">
    <property type="term" value="F:ubiquitin-protein transferase activity"/>
    <property type="evidence" value="ECO:0007669"/>
    <property type="project" value="InterPro"/>
</dbReference>
<gene>
    <name evidence="2" type="ORF">RhiirC2_846330</name>
</gene>
<dbReference type="InterPro" id="IPR031248">
    <property type="entry name" value="RNF213"/>
</dbReference>
<dbReference type="VEuPathDB" id="FungiDB:FUN_015030"/>
<dbReference type="PANTHER" id="PTHR22605">
    <property type="entry name" value="RZ-TYPE DOMAIN-CONTAINING PROTEIN"/>
    <property type="match status" value="1"/>
</dbReference>
<dbReference type="SUPFAM" id="SSF52540">
    <property type="entry name" value="P-loop containing nucleoside triphosphate hydrolases"/>
    <property type="match status" value="1"/>
</dbReference>
<dbReference type="InterPro" id="IPR027417">
    <property type="entry name" value="P-loop_NTPase"/>
</dbReference>